<comment type="subcellular location">
    <subcellularLocation>
        <location evidence="1">Cytoplasm</location>
        <location evidence="1">Cytoskeleton</location>
    </subcellularLocation>
</comment>
<name>A0A6P7WLQ9_9AMPH</name>
<dbReference type="GO" id="GO:0005856">
    <property type="term" value="C:cytoskeleton"/>
    <property type="evidence" value="ECO:0007669"/>
    <property type="project" value="UniProtKB-SubCell"/>
</dbReference>
<dbReference type="PANTHER" id="PTHR11937">
    <property type="entry name" value="ACTIN"/>
    <property type="match status" value="1"/>
</dbReference>
<keyword evidence="3" id="KW-0963">Cytoplasm</keyword>
<dbReference type="CDD" id="cd13397">
    <property type="entry name" value="ASKHA_NBD_actin_Arp-T1-3"/>
    <property type="match status" value="1"/>
</dbReference>
<dbReference type="GeneID" id="115456808"/>
<comment type="similarity">
    <text evidence="2 5">Belongs to the actin family.</text>
</comment>
<keyword evidence="4" id="KW-0206">Cytoskeleton</keyword>
<dbReference type="Proteomes" id="UP000515156">
    <property type="component" value="Chromosome 13"/>
</dbReference>
<dbReference type="AlphaFoldDB" id="A0A6P7WLQ9"/>
<dbReference type="InterPro" id="IPR004000">
    <property type="entry name" value="Actin"/>
</dbReference>
<dbReference type="KEGG" id="muo:115456808"/>
<sequence length="376" mass="41814">MCDLRYLDVPAIVIDNGSGLCKAGMSGETTPRSIIVPVIGKAKSKTSAGGSSKDYYVGKEAQAMRDVLNLKYPIERGIISSWDDMEKIWKYVYRQQLKTKPQERPLLMSEPPLNPLQNRAKMTEVMFETLKVPAMYLSVQAILALYESANTTGLVLDCGDGITHAVPVFEGYCLPHAVSKLHIAGKDINDYLKKLLSDSGHSLDCTSNKDVVNEIKEQLCYVAVDPCEELGKKANEICRNFELPDGNTIQISYQLFRAPEILFSPSSFGAESPGVHKMVFHSVMMCDTDIHSTLYENMVLAGGSSVFPGFQERMLKELQLQTPSDVSVRVVETPDRKISAWVGASLITSLTSFRPMWVTNSDYKEFGPTVVQRRCF</sequence>
<evidence type="ECO:0000256" key="4">
    <source>
        <dbReference type="ARBA" id="ARBA00023212"/>
    </source>
</evidence>
<protein>
    <submittedName>
        <fullName evidence="7">Actin-related protein T2-like</fullName>
    </submittedName>
</protein>
<evidence type="ECO:0000313" key="6">
    <source>
        <dbReference type="Proteomes" id="UP000515156"/>
    </source>
</evidence>
<dbReference type="SUPFAM" id="SSF53067">
    <property type="entry name" value="Actin-like ATPase domain"/>
    <property type="match status" value="2"/>
</dbReference>
<dbReference type="PRINTS" id="PR00190">
    <property type="entry name" value="ACTIN"/>
</dbReference>
<organism evidence="6 7">
    <name type="scientific">Microcaecilia unicolor</name>
    <dbReference type="NCBI Taxonomy" id="1415580"/>
    <lineage>
        <taxon>Eukaryota</taxon>
        <taxon>Metazoa</taxon>
        <taxon>Chordata</taxon>
        <taxon>Craniata</taxon>
        <taxon>Vertebrata</taxon>
        <taxon>Euteleostomi</taxon>
        <taxon>Amphibia</taxon>
        <taxon>Gymnophiona</taxon>
        <taxon>Siphonopidae</taxon>
        <taxon>Microcaecilia</taxon>
    </lineage>
</organism>
<dbReference type="SMART" id="SM00268">
    <property type="entry name" value="ACTIN"/>
    <property type="match status" value="1"/>
</dbReference>
<dbReference type="Gene3D" id="3.30.420.40">
    <property type="match status" value="2"/>
</dbReference>
<accession>A0A6P7WLQ9</accession>
<evidence type="ECO:0000313" key="7">
    <source>
        <dbReference type="RefSeq" id="XP_030041981.1"/>
    </source>
</evidence>
<reference evidence="7" key="1">
    <citation type="submission" date="2025-08" db="UniProtKB">
        <authorList>
            <consortium name="RefSeq"/>
        </authorList>
    </citation>
    <scope>IDENTIFICATION</scope>
</reference>
<evidence type="ECO:0000256" key="3">
    <source>
        <dbReference type="ARBA" id="ARBA00022490"/>
    </source>
</evidence>
<evidence type="ECO:0000256" key="5">
    <source>
        <dbReference type="RuleBase" id="RU000487"/>
    </source>
</evidence>
<gene>
    <name evidence="7" type="primary">LOC115456808</name>
</gene>
<evidence type="ECO:0000256" key="1">
    <source>
        <dbReference type="ARBA" id="ARBA00004245"/>
    </source>
</evidence>
<dbReference type="OrthoDB" id="10053773at2759"/>
<dbReference type="RefSeq" id="XP_030041981.1">
    <property type="nucleotide sequence ID" value="XM_030186121.1"/>
</dbReference>
<dbReference type="Gene3D" id="3.90.640.10">
    <property type="entry name" value="Actin, Chain A, domain 4"/>
    <property type="match status" value="1"/>
</dbReference>
<dbReference type="InterPro" id="IPR043129">
    <property type="entry name" value="ATPase_NBD"/>
</dbReference>
<dbReference type="Pfam" id="PF00022">
    <property type="entry name" value="Actin"/>
    <property type="match status" value="1"/>
</dbReference>
<dbReference type="InParanoid" id="A0A6P7WLQ9"/>
<evidence type="ECO:0000256" key="2">
    <source>
        <dbReference type="ARBA" id="ARBA00006752"/>
    </source>
</evidence>
<proteinExistence type="inferred from homology"/>
<dbReference type="FunFam" id="3.30.420.40:FF:000018">
    <property type="entry name" value="Actin-like protein (Centractin)"/>
    <property type="match status" value="1"/>
</dbReference>
<dbReference type="FunFam" id="3.90.640.10:FF:000007">
    <property type="entry name" value="Actin like 7B"/>
    <property type="match status" value="1"/>
</dbReference>
<keyword evidence="6" id="KW-1185">Reference proteome</keyword>